<evidence type="ECO:0000256" key="1">
    <source>
        <dbReference type="SAM" id="SignalP"/>
    </source>
</evidence>
<comment type="caution">
    <text evidence="2">The sequence shown here is derived from an EMBL/GenBank/DDBJ whole genome shotgun (WGS) entry which is preliminary data.</text>
</comment>
<name>A0A9P9XAN2_9PEZI</name>
<gene>
    <name evidence="2" type="ORF">CABS02_09466</name>
</gene>
<protein>
    <recommendedName>
        <fullName evidence="4">F-box domain-containing protein</fullName>
    </recommendedName>
</protein>
<keyword evidence="3" id="KW-1185">Reference proteome</keyword>
<dbReference type="OrthoDB" id="3257981at2759"/>
<feature type="signal peptide" evidence="1">
    <location>
        <begin position="1"/>
        <end position="20"/>
    </location>
</feature>
<feature type="chain" id="PRO_5040128096" description="F-box domain-containing protein" evidence="1">
    <location>
        <begin position="21"/>
        <end position="793"/>
    </location>
</feature>
<evidence type="ECO:0000313" key="2">
    <source>
        <dbReference type="EMBL" id="KAI3545123.1"/>
    </source>
</evidence>
<evidence type="ECO:0008006" key="4">
    <source>
        <dbReference type="Google" id="ProtNLM"/>
    </source>
</evidence>
<proteinExistence type="predicted"/>
<evidence type="ECO:0000313" key="3">
    <source>
        <dbReference type="Proteomes" id="UP001056436"/>
    </source>
</evidence>
<dbReference type="Proteomes" id="UP001056436">
    <property type="component" value="Unassembled WGS sequence"/>
</dbReference>
<keyword evidence="1" id="KW-0732">Signal</keyword>
<sequence>MKTIYLLVLLFAALGGSVKSDSARIHIVEKFYFYFNYKIEEIVGGERTFAPNLKPPHQQNARKQVNIRDLMPSVSEKSAEPYKELYQKTQAWVNSVKKKIDVLDADRKKEANGLMDAAKIAVEDMAAMRTAGYKNAKYEAFYDRFRGKKNDAGEKYRVDLYLKKIKPENNGGVSNYKEIDREKLRQEGTGAALEMIEWMDDWDDPRHEQMRTRVRPAFRVFSHCKRDSSRLLNLPDELLWRITEFIADQERGHFLSSFALAHRECRQLARPHQFSDVWITRSETSWEFLRHIKRETEDEGPAIGTFIRSLTITVDEDLCLDYGCATDDEYEQWREYWQGLIDDLTQVLESRSAMPNLERVFWMDTGGLEVQPRLLRVILQKACPYLPGCLSELHFADYKFLFEEIYDVAPSMPATPSLSVRSLSFGYDENHTSITGALDGCTTYLAENILRRSALTLESFVWNAQFKGEMAPEDDDGTTSLLFFRDGPITFNQLRKFWCSLTPDEGIQPSVLESFLAAPLLENFSPSAHVSSLILANGLVEKFPLPNLRTFAVSGVSAAISKNEVPAYVDTVLTLAGRYAPQIEEVFVYLQGNPEQLATHFATHNFRNLRSLCFSWPYDPDFVVLQAIGTHLTTLEELSFGFQPADDRTGCERNTWDSSSLLSHEAIIAAISPLKSLVRLCVFGDEYVADWSGHHWAWHRFFKQHVDFHQGRSYTVRKQGHRPGEGQLWSEAIRGHKTPGDQGNDWITRWVTNEAEDTYAAMLMVAARYASALPKLQDFIGGRVLVEIANSAQ</sequence>
<organism evidence="2 3">
    <name type="scientific">Colletotrichum abscissum</name>
    <dbReference type="NCBI Taxonomy" id="1671311"/>
    <lineage>
        <taxon>Eukaryota</taxon>
        <taxon>Fungi</taxon>
        <taxon>Dikarya</taxon>
        <taxon>Ascomycota</taxon>
        <taxon>Pezizomycotina</taxon>
        <taxon>Sordariomycetes</taxon>
        <taxon>Hypocreomycetidae</taxon>
        <taxon>Glomerellales</taxon>
        <taxon>Glomerellaceae</taxon>
        <taxon>Colletotrichum</taxon>
        <taxon>Colletotrichum acutatum species complex</taxon>
    </lineage>
</organism>
<dbReference type="AlphaFoldDB" id="A0A9P9XAN2"/>
<accession>A0A9P9XAN2</accession>
<dbReference type="EMBL" id="SDAQ01000063">
    <property type="protein sequence ID" value="KAI3545123.1"/>
    <property type="molecule type" value="Genomic_DNA"/>
</dbReference>
<reference evidence="2" key="1">
    <citation type="submission" date="2019-01" db="EMBL/GenBank/DDBJ databases">
        <title>Colletotrichum abscissum LGMF1257.</title>
        <authorList>
            <person name="Baroncelli R."/>
        </authorList>
    </citation>
    <scope>NUCLEOTIDE SEQUENCE</scope>
    <source>
        <strain evidence="2">Ca142</strain>
    </source>
</reference>